<keyword evidence="1" id="KW-0547">Nucleotide-binding</keyword>
<proteinExistence type="predicted"/>
<keyword evidence="7" id="KW-1185">Reference proteome</keyword>
<gene>
    <name evidence="6" type="ORF">K7X08_006446</name>
</gene>
<accession>A0A9Q1MVC2</accession>
<dbReference type="EMBL" id="JAJAGQ010000002">
    <property type="protein sequence ID" value="KAJ8569869.1"/>
    <property type="molecule type" value="Genomic_DNA"/>
</dbReference>
<dbReference type="Gene3D" id="3.40.50.300">
    <property type="entry name" value="P-loop containing nucleotide triphosphate hydrolases"/>
    <property type="match status" value="1"/>
</dbReference>
<evidence type="ECO:0000259" key="5">
    <source>
        <dbReference type="Pfam" id="PF00270"/>
    </source>
</evidence>
<comment type="caution">
    <text evidence="6">The sequence shown here is derived from an EMBL/GenBank/DDBJ whole genome shotgun (WGS) entry which is preliminary data.</text>
</comment>
<evidence type="ECO:0000256" key="1">
    <source>
        <dbReference type="ARBA" id="ARBA00022741"/>
    </source>
</evidence>
<dbReference type="InterPro" id="IPR011545">
    <property type="entry name" value="DEAD/DEAH_box_helicase_dom"/>
</dbReference>
<dbReference type="GO" id="GO:0003676">
    <property type="term" value="F:nucleic acid binding"/>
    <property type="evidence" value="ECO:0007669"/>
    <property type="project" value="InterPro"/>
</dbReference>
<dbReference type="OrthoDB" id="64767at2759"/>
<dbReference type="SUPFAM" id="SSF52540">
    <property type="entry name" value="P-loop containing nucleoside triphosphate hydrolases"/>
    <property type="match status" value="1"/>
</dbReference>
<dbReference type="GO" id="GO:0005524">
    <property type="term" value="F:ATP binding"/>
    <property type="evidence" value="ECO:0007669"/>
    <property type="project" value="UniProtKB-KW"/>
</dbReference>
<dbReference type="Proteomes" id="UP001152561">
    <property type="component" value="Unassembled WGS sequence"/>
</dbReference>
<dbReference type="Pfam" id="PF00270">
    <property type="entry name" value="DEAD"/>
    <property type="match status" value="1"/>
</dbReference>
<evidence type="ECO:0000313" key="7">
    <source>
        <dbReference type="Proteomes" id="UP001152561"/>
    </source>
</evidence>
<feature type="domain" description="DEAD/DEAH-box helicase" evidence="5">
    <location>
        <begin position="111"/>
        <end position="150"/>
    </location>
</feature>
<sequence>MNRVGKMCSTSELEGFVPLSSKSRTFYKFPKSVFPVEEAAEEYDVVYGEVSDGDDEDSEDEIESSDSGEVLNIEESRRQRVEKLRDEVREFGDGIIDANELASIYSFRIDKFQRLSIQAFLRGSSVVVSAPTSSGKTLIAEAAAVATVARRRKLLDQIEPTGWKEFLQLAAVCGSLVSEGIRLRPWKNNSFVYEPSTTVLNVIDLLEEQKKLTSRASGKAWSKYSLLLG</sequence>
<dbReference type="PANTHER" id="PTHR12131">
    <property type="entry name" value="ATP-DEPENDENT RNA AND DNA HELICASE"/>
    <property type="match status" value="1"/>
</dbReference>
<dbReference type="InterPro" id="IPR050699">
    <property type="entry name" value="RNA-DNA_Helicase"/>
</dbReference>
<keyword evidence="3" id="KW-0347">Helicase</keyword>
<protein>
    <recommendedName>
        <fullName evidence="5">DEAD/DEAH-box helicase domain-containing protein</fullName>
    </recommendedName>
</protein>
<reference evidence="7" key="1">
    <citation type="journal article" date="2023" name="Proc. Natl. Acad. Sci. U.S.A.">
        <title>Genomic and structural basis for evolution of tropane alkaloid biosynthesis.</title>
        <authorList>
            <person name="Wanga Y.-J."/>
            <person name="Taina T."/>
            <person name="Yua J.-Y."/>
            <person name="Lia J."/>
            <person name="Xua B."/>
            <person name="Chenc J."/>
            <person name="D'Auriad J.C."/>
            <person name="Huanga J.-P."/>
            <person name="Huanga S.-X."/>
        </authorList>
    </citation>
    <scope>NUCLEOTIDE SEQUENCE [LARGE SCALE GENOMIC DNA]</scope>
    <source>
        <strain evidence="7">cv. KIB-2019</strain>
    </source>
</reference>
<dbReference type="AlphaFoldDB" id="A0A9Q1MVC2"/>
<evidence type="ECO:0000256" key="3">
    <source>
        <dbReference type="ARBA" id="ARBA00022806"/>
    </source>
</evidence>
<keyword evidence="2" id="KW-0378">Hydrolase</keyword>
<keyword evidence="4" id="KW-0067">ATP-binding</keyword>
<evidence type="ECO:0000313" key="6">
    <source>
        <dbReference type="EMBL" id="KAJ8569869.1"/>
    </source>
</evidence>
<dbReference type="GO" id="GO:0055087">
    <property type="term" value="C:Ski complex"/>
    <property type="evidence" value="ECO:0007669"/>
    <property type="project" value="TreeGrafter"/>
</dbReference>
<dbReference type="GO" id="GO:0004386">
    <property type="term" value="F:helicase activity"/>
    <property type="evidence" value="ECO:0007669"/>
    <property type="project" value="UniProtKB-KW"/>
</dbReference>
<dbReference type="InterPro" id="IPR027417">
    <property type="entry name" value="P-loop_NTPase"/>
</dbReference>
<evidence type="ECO:0000256" key="2">
    <source>
        <dbReference type="ARBA" id="ARBA00022801"/>
    </source>
</evidence>
<name>A0A9Q1MVC2_9SOLA</name>
<evidence type="ECO:0000256" key="4">
    <source>
        <dbReference type="ARBA" id="ARBA00022840"/>
    </source>
</evidence>
<dbReference type="GO" id="GO:0070478">
    <property type="term" value="P:nuclear-transcribed mRNA catabolic process, 3'-5' exonucleolytic nonsense-mediated decay"/>
    <property type="evidence" value="ECO:0007669"/>
    <property type="project" value="TreeGrafter"/>
</dbReference>
<organism evidence="6 7">
    <name type="scientific">Anisodus acutangulus</name>
    <dbReference type="NCBI Taxonomy" id="402998"/>
    <lineage>
        <taxon>Eukaryota</taxon>
        <taxon>Viridiplantae</taxon>
        <taxon>Streptophyta</taxon>
        <taxon>Embryophyta</taxon>
        <taxon>Tracheophyta</taxon>
        <taxon>Spermatophyta</taxon>
        <taxon>Magnoliopsida</taxon>
        <taxon>eudicotyledons</taxon>
        <taxon>Gunneridae</taxon>
        <taxon>Pentapetalae</taxon>
        <taxon>asterids</taxon>
        <taxon>lamiids</taxon>
        <taxon>Solanales</taxon>
        <taxon>Solanaceae</taxon>
        <taxon>Solanoideae</taxon>
        <taxon>Hyoscyameae</taxon>
        <taxon>Anisodus</taxon>
    </lineage>
</organism>
<dbReference type="PANTHER" id="PTHR12131:SF1">
    <property type="entry name" value="ATP-DEPENDENT RNA HELICASE SUPV3L1, MITOCHONDRIAL-RELATED"/>
    <property type="match status" value="1"/>
</dbReference>
<dbReference type="GO" id="GO:0016787">
    <property type="term" value="F:hydrolase activity"/>
    <property type="evidence" value="ECO:0007669"/>
    <property type="project" value="UniProtKB-KW"/>
</dbReference>